<name>A0A7W8E761_9BACT</name>
<dbReference type="AlphaFoldDB" id="A0A7W8E761"/>
<reference evidence="2 3" key="1">
    <citation type="submission" date="2020-08" db="EMBL/GenBank/DDBJ databases">
        <title>Genomic Encyclopedia of Type Strains, Phase IV (KMG-V): Genome sequencing to study the core and pangenomes of soil and plant-associated prokaryotes.</title>
        <authorList>
            <person name="Whitman W."/>
        </authorList>
    </citation>
    <scope>NUCLEOTIDE SEQUENCE [LARGE SCALE GENOMIC DNA]</scope>
    <source>
        <strain evidence="2 3">M8UP14</strain>
    </source>
</reference>
<proteinExistence type="predicted"/>
<feature type="compositionally biased region" description="Polar residues" evidence="1">
    <location>
        <begin position="13"/>
        <end position="28"/>
    </location>
</feature>
<feature type="compositionally biased region" description="Pro residues" evidence="1">
    <location>
        <begin position="30"/>
        <end position="40"/>
    </location>
</feature>
<comment type="caution">
    <text evidence="2">The sequence shown here is derived from an EMBL/GenBank/DDBJ whole genome shotgun (WGS) entry which is preliminary data.</text>
</comment>
<dbReference type="EMBL" id="JACHIP010000026">
    <property type="protein sequence ID" value="MBB5061069.1"/>
    <property type="molecule type" value="Genomic_DNA"/>
</dbReference>
<accession>A0A7W8E761</accession>
<sequence>MRSVLTHFATGKGKTTCSVTPAPNSYETPLTPPMKPSRPA</sequence>
<evidence type="ECO:0000256" key="1">
    <source>
        <dbReference type="SAM" id="MobiDB-lite"/>
    </source>
</evidence>
<feature type="region of interest" description="Disordered" evidence="1">
    <location>
        <begin position="1"/>
        <end position="40"/>
    </location>
</feature>
<evidence type="ECO:0000313" key="2">
    <source>
        <dbReference type="EMBL" id="MBB5061069.1"/>
    </source>
</evidence>
<protein>
    <submittedName>
        <fullName evidence="2">Uncharacterized protein</fullName>
    </submittedName>
</protein>
<keyword evidence="3" id="KW-1185">Reference proteome</keyword>
<dbReference type="Proteomes" id="UP000540989">
    <property type="component" value="Unassembled WGS sequence"/>
</dbReference>
<organism evidence="2 3">
    <name type="scientific">Granulicella aggregans</name>
    <dbReference type="NCBI Taxonomy" id="474949"/>
    <lineage>
        <taxon>Bacteria</taxon>
        <taxon>Pseudomonadati</taxon>
        <taxon>Acidobacteriota</taxon>
        <taxon>Terriglobia</taxon>
        <taxon>Terriglobales</taxon>
        <taxon>Acidobacteriaceae</taxon>
        <taxon>Granulicella</taxon>
    </lineage>
</organism>
<gene>
    <name evidence="2" type="ORF">HDF16_005805</name>
</gene>
<evidence type="ECO:0000313" key="3">
    <source>
        <dbReference type="Proteomes" id="UP000540989"/>
    </source>
</evidence>